<dbReference type="InterPro" id="IPR004827">
    <property type="entry name" value="bZIP"/>
</dbReference>
<accession>A0A5N5LBZ4</accession>
<keyword evidence="17" id="KW-1185">Reference proteome</keyword>
<dbReference type="PROSITE" id="PS50217">
    <property type="entry name" value="BZIP"/>
    <property type="match status" value="1"/>
</dbReference>
<evidence type="ECO:0000256" key="3">
    <source>
        <dbReference type="ARBA" id="ARBA00009050"/>
    </source>
</evidence>
<feature type="region of interest" description="Disordered" evidence="14">
    <location>
        <begin position="134"/>
        <end position="158"/>
    </location>
</feature>
<keyword evidence="4" id="KW-0812">Transmembrane</keyword>
<dbReference type="Proteomes" id="UP000327468">
    <property type="component" value="Chromosome 19"/>
</dbReference>
<dbReference type="FunFam" id="1.20.5.170:FF:000041">
    <property type="entry name" value="Cyclic AMP-dependent transcription factor ATF-6 beta"/>
    <property type="match status" value="1"/>
</dbReference>
<dbReference type="PANTHER" id="PTHR46164">
    <property type="entry name" value="ATF6, ISOFORM C"/>
    <property type="match status" value="1"/>
</dbReference>
<evidence type="ECO:0000256" key="7">
    <source>
        <dbReference type="ARBA" id="ARBA00023015"/>
    </source>
</evidence>
<evidence type="ECO:0000256" key="10">
    <source>
        <dbReference type="ARBA" id="ARBA00023163"/>
    </source>
</evidence>
<dbReference type="Gene3D" id="1.20.5.170">
    <property type="match status" value="1"/>
</dbReference>
<keyword evidence="5" id="KW-0256">Endoplasmic reticulum</keyword>
<evidence type="ECO:0000259" key="15">
    <source>
        <dbReference type="PROSITE" id="PS50217"/>
    </source>
</evidence>
<dbReference type="AlphaFoldDB" id="A0A5N5LBZ4"/>
<keyword evidence="13" id="KW-0175">Coiled coil</keyword>
<dbReference type="SMART" id="SM00338">
    <property type="entry name" value="BRLZ"/>
    <property type="match status" value="1"/>
</dbReference>
<dbReference type="InterPro" id="IPR046347">
    <property type="entry name" value="bZIP_sf"/>
</dbReference>
<proteinExistence type="inferred from homology"/>
<keyword evidence="7" id="KW-0805">Transcription regulation</keyword>
<keyword evidence="11" id="KW-0834">Unfolded protein response</keyword>
<evidence type="ECO:0000256" key="11">
    <source>
        <dbReference type="ARBA" id="ARBA00023230"/>
    </source>
</evidence>
<protein>
    <recommendedName>
        <fullName evidence="15">BZIP domain-containing protein</fullName>
    </recommendedName>
</protein>
<dbReference type="Pfam" id="PF00170">
    <property type="entry name" value="bZIP_1"/>
    <property type="match status" value="1"/>
</dbReference>
<gene>
    <name evidence="16" type="ORF">PHYPO_G00091150</name>
</gene>
<evidence type="ECO:0000313" key="17">
    <source>
        <dbReference type="Proteomes" id="UP000327468"/>
    </source>
</evidence>
<evidence type="ECO:0000256" key="14">
    <source>
        <dbReference type="SAM" id="MobiDB-lite"/>
    </source>
</evidence>
<feature type="domain" description="BZIP" evidence="15">
    <location>
        <begin position="298"/>
        <end position="361"/>
    </location>
</feature>
<feature type="region of interest" description="Disordered" evidence="14">
    <location>
        <begin position="418"/>
        <end position="439"/>
    </location>
</feature>
<keyword evidence="10" id="KW-0804">Transcription</keyword>
<dbReference type="CDD" id="cd14700">
    <property type="entry name" value="bZIP_ATF6"/>
    <property type="match status" value="1"/>
</dbReference>
<evidence type="ECO:0000256" key="1">
    <source>
        <dbReference type="ARBA" id="ARBA00004123"/>
    </source>
</evidence>
<feature type="compositionally biased region" description="Polar residues" evidence="14">
    <location>
        <begin position="99"/>
        <end position="118"/>
    </location>
</feature>
<feature type="region of interest" description="Disordered" evidence="14">
    <location>
        <begin position="267"/>
        <end position="313"/>
    </location>
</feature>
<keyword evidence="6" id="KW-1133">Transmembrane helix</keyword>
<dbReference type="PANTHER" id="PTHR46164:SF1">
    <property type="entry name" value="CYCLIC AMP-DEPENDENT TRANSCRIPTION FACTOR ATF-6 ALPHA"/>
    <property type="match status" value="1"/>
</dbReference>
<evidence type="ECO:0000256" key="13">
    <source>
        <dbReference type="SAM" id="Coils"/>
    </source>
</evidence>
<dbReference type="GO" id="GO:0005634">
    <property type="term" value="C:nucleus"/>
    <property type="evidence" value="ECO:0007669"/>
    <property type="project" value="UniProtKB-SubCell"/>
</dbReference>
<organism evidence="16 17">
    <name type="scientific">Pangasianodon hypophthalmus</name>
    <name type="common">Striped catfish</name>
    <name type="synonym">Helicophagus hypophthalmus</name>
    <dbReference type="NCBI Taxonomy" id="310915"/>
    <lineage>
        <taxon>Eukaryota</taxon>
        <taxon>Metazoa</taxon>
        <taxon>Chordata</taxon>
        <taxon>Craniata</taxon>
        <taxon>Vertebrata</taxon>
        <taxon>Euteleostomi</taxon>
        <taxon>Actinopterygii</taxon>
        <taxon>Neopterygii</taxon>
        <taxon>Teleostei</taxon>
        <taxon>Ostariophysi</taxon>
        <taxon>Siluriformes</taxon>
        <taxon>Pangasiidae</taxon>
        <taxon>Pangasianodon</taxon>
    </lineage>
</organism>
<evidence type="ECO:0000313" key="16">
    <source>
        <dbReference type="EMBL" id="KAB5539621.1"/>
    </source>
</evidence>
<keyword evidence="9" id="KW-0472">Membrane</keyword>
<dbReference type="GO" id="GO:0005789">
    <property type="term" value="C:endoplasmic reticulum membrane"/>
    <property type="evidence" value="ECO:0007669"/>
    <property type="project" value="UniProtKB-SubCell"/>
</dbReference>
<feature type="compositionally biased region" description="Polar residues" evidence="14">
    <location>
        <begin position="418"/>
        <end position="432"/>
    </location>
</feature>
<evidence type="ECO:0000256" key="6">
    <source>
        <dbReference type="ARBA" id="ARBA00022989"/>
    </source>
</evidence>
<evidence type="ECO:0000256" key="9">
    <source>
        <dbReference type="ARBA" id="ARBA00023136"/>
    </source>
</evidence>
<sequence>MSKELLLLDVEDPSSLQTSTAMNNDTATMSIDQDGEWDISLFDELDGLGDAEELLQALENAGYTGSAADLNFDIELPVWSSEGWGETSSMCTDGDISADSLSPTHTLNSVPSPTSTEAHSPYSLLDEALSPLSSQSQHSPLSVCSDTSSFVEPPPEKKPIKKINQIKAKPVLRPIHLSPKVSIQPKPLITALPIAQTAAALQTKTIIIQPVQATIVPVVKPAPVTIQPAPPAGHPTLLSQPTQVLQLQPPQVVPAGTRVLTMSSLAQDRPTNPATPVAPPPVVGIPLRNPPSDEDSSVSRRQQRMIKNRESASLSRKKKKEYLLTLEARLKVALSENEKLKNENGTLKKQLEGLMNENTILKATAPKRRAVCLMVVLVFLAINIAPMSLFEGDADSRFAAAPSPSSRHLLGFSSKISSEGASLHDSPSSHTGNKLEDLESMPEEKALMVVKRDPFFLRTPPPPCQPPVNRTKCIKMASELRGWVHRHEAERTKNQRNSSTHSRARTITKMTSKKAEVAQIVTVQYTDSSDKHSGNELQVYYAPHRTYSDFFDEINRRGDTFYVISFRRDHLLLPATNHNRGSRPKMSVVLPAMNINESVIKDKEFEVMMQIDCEVMDTRILHIKSSSIPPILRVNETDAESFYHSAPTNNHASPSVGVLMGSA</sequence>
<evidence type="ECO:0000256" key="12">
    <source>
        <dbReference type="ARBA" id="ARBA00023242"/>
    </source>
</evidence>
<evidence type="ECO:0000256" key="4">
    <source>
        <dbReference type="ARBA" id="ARBA00022692"/>
    </source>
</evidence>
<dbReference type="InterPro" id="IPR051882">
    <property type="entry name" value="ATF_bZIP_TF"/>
</dbReference>
<dbReference type="GO" id="GO:0030968">
    <property type="term" value="P:endoplasmic reticulum unfolded protein response"/>
    <property type="evidence" value="ECO:0007669"/>
    <property type="project" value="TreeGrafter"/>
</dbReference>
<reference evidence="16 17" key="1">
    <citation type="submission" date="2019-06" db="EMBL/GenBank/DDBJ databases">
        <title>A chromosome-scale genome assembly of the striped catfish, Pangasianodon hypophthalmus.</title>
        <authorList>
            <person name="Wen M."/>
            <person name="Zahm M."/>
            <person name="Roques C."/>
            <person name="Cabau C."/>
            <person name="Klopp C."/>
            <person name="Donnadieu C."/>
            <person name="Jouanno E."/>
            <person name="Avarre J.-C."/>
            <person name="Campet M."/>
            <person name="Ha T.T.T."/>
            <person name="Dugue R."/>
            <person name="Lampietro C."/>
            <person name="Louis A."/>
            <person name="Herpin A."/>
            <person name="Echchiki A."/>
            <person name="Berthelot C."/>
            <person name="Parey E."/>
            <person name="Roest-Crollius H."/>
            <person name="Braasch I."/>
            <person name="Postlethwait J."/>
            <person name="Bobe J."/>
            <person name="Montfort J."/>
            <person name="Bouchez O."/>
            <person name="Begum T."/>
            <person name="Schartl M."/>
            <person name="Guiguen Y."/>
        </authorList>
    </citation>
    <scope>NUCLEOTIDE SEQUENCE [LARGE SCALE GENOMIC DNA]</scope>
    <source>
        <strain evidence="16 17">Indonesia</strain>
        <tissue evidence="16">Blood</tissue>
    </source>
</reference>
<evidence type="ECO:0000256" key="5">
    <source>
        <dbReference type="ARBA" id="ARBA00022824"/>
    </source>
</evidence>
<dbReference type="OrthoDB" id="644067at2759"/>
<feature type="coiled-coil region" evidence="13">
    <location>
        <begin position="323"/>
        <end position="357"/>
    </location>
</feature>
<dbReference type="GO" id="GO:0000981">
    <property type="term" value="F:DNA-binding transcription factor activity, RNA polymerase II-specific"/>
    <property type="evidence" value="ECO:0007669"/>
    <property type="project" value="TreeGrafter"/>
</dbReference>
<comment type="subcellular location">
    <subcellularLocation>
        <location evidence="2">Endoplasmic reticulum membrane</location>
        <topology evidence="2">Single-pass membrane protein</topology>
    </subcellularLocation>
    <subcellularLocation>
        <location evidence="1">Nucleus</location>
    </subcellularLocation>
</comment>
<keyword evidence="8" id="KW-0238">DNA-binding</keyword>
<dbReference type="SUPFAM" id="SSF57959">
    <property type="entry name" value="Leucine zipper domain"/>
    <property type="match status" value="1"/>
</dbReference>
<comment type="similarity">
    <text evidence="3">Belongs to the bZIP family. ATF subfamily.</text>
</comment>
<dbReference type="EMBL" id="VFJC01000020">
    <property type="protein sequence ID" value="KAB5539621.1"/>
    <property type="molecule type" value="Genomic_DNA"/>
</dbReference>
<evidence type="ECO:0000256" key="8">
    <source>
        <dbReference type="ARBA" id="ARBA00023125"/>
    </source>
</evidence>
<evidence type="ECO:0000256" key="2">
    <source>
        <dbReference type="ARBA" id="ARBA00004389"/>
    </source>
</evidence>
<feature type="region of interest" description="Disordered" evidence="14">
    <location>
        <begin position="95"/>
        <end position="120"/>
    </location>
</feature>
<dbReference type="GO" id="GO:0000978">
    <property type="term" value="F:RNA polymerase II cis-regulatory region sequence-specific DNA binding"/>
    <property type="evidence" value="ECO:0007669"/>
    <property type="project" value="TreeGrafter"/>
</dbReference>
<comment type="caution">
    <text evidence="16">The sequence shown here is derived from an EMBL/GenBank/DDBJ whole genome shotgun (WGS) entry which is preliminary data.</text>
</comment>
<name>A0A5N5LBZ4_PANHP</name>
<keyword evidence="12" id="KW-0539">Nucleus</keyword>